<reference evidence="4 5" key="1">
    <citation type="journal article" date="2018" name="PLoS Genet.">
        <title>Population sequencing reveals clonal diversity and ancestral inbreeding in the grapevine cultivar Chardonnay.</title>
        <authorList>
            <person name="Roach M.J."/>
            <person name="Johnson D.L."/>
            <person name="Bohlmann J."/>
            <person name="van Vuuren H.J."/>
            <person name="Jones S.J."/>
            <person name="Pretorius I.S."/>
            <person name="Schmidt S.A."/>
            <person name="Borneman A.R."/>
        </authorList>
    </citation>
    <scope>NUCLEOTIDE SEQUENCE [LARGE SCALE GENOMIC DNA]</scope>
    <source>
        <strain evidence="5">cv. Chardonnay</strain>
        <tissue evidence="4">Leaf</tissue>
    </source>
</reference>
<evidence type="ECO:0000256" key="2">
    <source>
        <dbReference type="SAM" id="MobiDB-lite"/>
    </source>
</evidence>
<dbReference type="SUPFAM" id="SSF56672">
    <property type="entry name" value="DNA/RNA polymerases"/>
    <property type="match status" value="1"/>
</dbReference>
<protein>
    <submittedName>
        <fullName evidence="4">Retrovirus-related Pol polyprotein from transposon TNT 1-94</fullName>
    </submittedName>
</protein>
<dbReference type="InterPro" id="IPR012337">
    <property type="entry name" value="RNaseH-like_sf"/>
</dbReference>
<dbReference type="GO" id="GO:0015074">
    <property type="term" value="P:DNA integration"/>
    <property type="evidence" value="ECO:0007669"/>
    <property type="project" value="InterPro"/>
</dbReference>
<dbReference type="PANTHER" id="PTHR11439">
    <property type="entry name" value="GAG-POL-RELATED RETROTRANSPOSON"/>
    <property type="match status" value="1"/>
</dbReference>
<dbReference type="Pfam" id="PF22936">
    <property type="entry name" value="Pol_BBD"/>
    <property type="match status" value="1"/>
</dbReference>
<feature type="compositionally biased region" description="Basic and acidic residues" evidence="2">
    <location>
        <begin position="181"/>
        <end position="192"/>
    </location>
</feature>
<dbReference type="GO" id="GO:0003676">
    <property type="term" value="F:nucleic acid binding"/>
    <property type="evidence" value="ECO:0007669"/>
    <property type="project" value="InterPro"/>
</dbReference>
<dbReference type="InterPro" id="IPR001584">
    <property type="entry name" value="Integrase_cat-core"/>
</dbReference>
<dbReference type="CDD" id="cd09272">
    <property type="entry name" value="RNase_HI_RT_Ty1"/>
    <property type="match status" value="1"/>
</dbReference>
<dbReference type="InterPro" id="IPR013103">
    <property type="entry name" value="RVT_2"/>
</dbReference>
<evidence type="ECO:0000313" key="4">
    <source>
        <dbReference type="EMBL" id="RVW64795.1"/>
    </source>
</evidence>
<comment type="caution">
    <text evidence="4">The sequence shown here is derived from an EMBL/GenBank/DDBJ whole genome shotgun (WGS) entry which is preliminary data.</text>
</comment>
<dbReference type="Pfam" id="PF07727">
    <property type="entry name" value="RVT_2"/>
    <property type="match status" value="1"/>
</dbReference>
<dbReference type="Gene3D" id="3.30.420.10">
    <property type="entry name" value="Ribonuclease H-like superfamily/Ribonuclease H"/>
    <property type="match status" value="1"/>
</dbReference>
<dbReference type="PROSITE" id="PS50994">
    <property type="entry name" value="INTEGRASE"/>
    <property type="match status" value="1"/>
</dbReference>
<dbReference type="InterPro" id="IPR043502">
    <property type="entry name" value="DNA/RNA_pol_sf"/>
</dbReference>
<gene>
    <name evidence="4" type="primary">POLX_534</name>
    <name evidence="4" type="ORF">CK203_066347</name>
</gene>
<dbReference type="EMBL" id="QGNW01000704">
    <property type="protein sequence ID" value="RVW64795.1"/>
    <property type="molecule type" value="Genomic_DNA"/>
</dbReference>
<keyword evidence="1" id="KW-0378">Hydrolase</keyword>
<evidence type="ECO:0000313" key="5">
    <source>
        <dbReference type="Proteomes" id="UP000288805"/>
    </source>
</evidence>
<dbReference type="AlphaFoldDB" id="A0A438FY12"/>
<dbReference type="InterPro" id="IPR036397">
    <property type="entry name" value="RNaseH_sf"/>
</dbReference>
<organism evidence="4 5">
    <name type="scientific">Vitis vinifera</name>
    <name type="common">Grape</name>
    <dbReference type="NCBI Taxonomy" id="29760"/>
    <lineage>
        <taxon>Eukaryota</taxon>
        <taxon>Viridiplantae</taxon>
        <taxon>Streptophyta</taxon>
        <taxon>Embryophyta</taxon>
        <taxon>Tracheophyta</taxon>
        <taxon>Spermatophyta</taxon>
        <taxon>Magnoliopsida</taxon>
        <taxon>eudicotyledons</taxon>
        <taxon>Gunneridae</taxon>
        <taxon>Pentapetalae</taxon>
        <taxon>rosids</taxon>
        <taxon>Vitales</taxon>
        <taxon>Vitaceae</taxon>
        <taxon>Viteae</taxon>
        <taxon>Vitis</taxon>
    </lineage>
</organism>
<dbReference type="GO" id="GO:0004190">
    <property type="term" value="F:aspartic-type endopeptidase activity"/>
    <property type="evidence" value="ECO:0007669"/>
    <property type="project" value="UniProtKB-KW"/>
</dbReference>
<evidence type="ECO:0000259" key="3">
    <source>
        <dbReference type="PROSITE" id="PS50994"/>
    </source>
</evidence>
<keyword evidence="1" id="KW-0645">Protease</keyword>
<feature type="region of interest" description="Disordered" evidence="2">
    <location>
        <begin position="527"/>
        <end position="562"/>
    </location>
</feature>
<sequence length="1124" mass="127083">MHEPCHEREARNFKMEANFAAWRHPLVISCEFVKGNPRLKITLNGINFVDHFLNQGAPAEHKSAETPIGHESILLLAYGVNLIRLNKNLDEIRGRIMGVKPLPSLKEAFSEVRREESRKNLMMGSHQQLNMAESSALKTQFAPFDNRQKIKGGRPWCDHCRKSGHSRETCWKIHGKPVDWKPRQPLEKEGRGNHVATDEQSPQPEASPFNKEEMEMLQKLLSPLLSVQSQTGSSSNQVIGSGTLAHKGNFLSAFTAGKKRKKPWIVDSGASNHMTGDATIFDTYSSCPNNLTVRIADGSLSKVAETGSVMLSRDLTLNSVLLVPNLDCNLLSISKLTKEKRCITNFSSTHCEFQDLDSGKTIGNAEECFGLYILKERHDPQEQPQMAVGSNSFSVSCQNNDSAIRLWHYRLGEFLAQEGIVHLSSCVDTPQQNGIAERKNRHLLEVARSLMFSMNVPKLFWGQAVLTAAYLINRMPSRGENSTQEYQFWDLESFSESPITTENHIPLESFNQPESIVDLWDKEHIQEETEEGTLSQQTHEAESGPNPSKLPGNNAPDGTIDSELENDILNMPIAWRKGVRSCTQHPIGNFISYDKLSPTFRAFTSSIIEIQVPQNIQEAFKYPKWKAAVDEEVRALEKNGTWEITDLPRGKKPVGCKWIFTVKYKADGNVDRYKARLVAKGFTQSYGIDYQETFAPIAKLNTVRVLLSLAANLDWSLHQLDVKNAFLNGDLEEEVYMDIHAGLETTSNFNKVCRLRKSLYGLKQSPRAWFERFTKVVKGYGFVQCQSDHTLFVKHFPEGKLAIIIVYVDDIILTGDHEEKIDLLKKLLTKEFEIKDLGNLKYFLGMEIARSKKGIVVSQRKYVLDLLNETGMLGCKPTETPMDTTVKLEESDGSAPVDKGRYQRLVGKLIYLSHTRPDIGFSVSVVSQFMNNPTEKHMTAVIRILRYLKMTSGKGLFFQRTTKKEIEIFSDADWAGSVTDRRSTLGYCSFVWGNLVTWRSKKQSVVARSSAEAEFHAMAQGICEGIWLNRLLKELRVPLKHPMVLYCDNQAAISIAKNPVHHDRTKHVEIDRHFIKEKIEEGVFKVSYTPTNYQTADILTKALARVNFEDLTKKLGMINIYSAA</sequence>
<proteinExistence type="predicted"/>
<evidence type="ECO:0000256" key="1">
    <source>
        <dbReference type="ARBA" id="ARBA00022750"/>
    </source>
</evidence>
<dbReference type="Proteomes" id="UP000288805">
    <property type="component" value="Unassembled WGS sequence"/>
</dbReference>
<dbReference type="PANTHER" id="PTHR11439:SF486">
    <property type="entry name" value="RLK (RECEPTOR-LIKE KINASE) PROTEIN, PUTATIVE-RELATED"/>
    <property type="match status" value="1"/>
</dbReference>
<keyword evidence="1" id="KW-0064">Aspartyl protease</keyword>
<dbReference type="InterPro" id="IPR054722">
    <property type="entry name" value="PolX-like_BBD"/>
</dbReference>
<accession>A0A438FY12</accession>
<name>A0A438FY12_VITVI</name>
<dbReference type="SUPFAM" id="SSF53098">
    <property type="entry name" value="Ribonuclease H-like"/>
    <property type="match status" value="1"/>
</dbReference>
<feature type="domain" description="Integrase catalytic" evidence="3">
    <location>
        <begin position="401"/>
        <end position="493"/>
    </location>
</feature>
<feature type="region of interest" description="Disordered" evidence="2">
    <location>
        <begin position="181"/>
        <end position="207"/>
    </location>
</feature>